<dbReference type="InterPro" id="IPR031968">
    <property type="entry name" value="VASt"/>
</dbReference>
<feature type="domain" description="VASt" evidence="6">
    <location>
        <begin position="864"/>
        <end position="1040"/>
    </location>
</feature>
<evidence type="ECO:0000313" key="7">
    <source>
        <dbReference type="EMBL" id="CAD1831498.1"/>
    </source>
</evidence>
<dbReference type="Pfam" id="PF00168">
    <property type="entry name" value="C2"/>
    <property type="match status" value="2"/>
</dbReference>
<dbReference type="SMART" id="SM00568">
    <property type="entry name" value="GRAM"/>
    <property type="match status" value="1"/>
</dbReference>
<evidence type="ECO:0000256" key="4">
    <source>
        <dbReference type="ARBA" id="ARBA00023136"/>
    </source>
</evidence>
<reference evidence="7" key="1">
    <citation type="submission" date="2020-07" db="EMBL/GenBank/DDBJ databases">
        <authorList>
            <person name="Lin J."/>
        </authorList>
    </citation>
    <scope>NUCLEOTIDE SEQUENCE</scope>
</reference>
<dbReference type="InterPro" id="IPR000008">
    <property type="entry name" value="C2_dom"/>
</dbReference>
<dbReference type="InterPro" id="IPR004182">
    <property type="entry name" value="GRAM"/>
</dbReference>
<evidence type="ECO:0000256" key="2">
    <source>
        <dbReference type="ARBA" id="ARBA00022692"/>
    </source>
</evidence>
<dbReference type="PROSITE" id="PS51778">
    <property type="entry name" value="VAST"/>
    <property type="match status" value="2"/>
</dbReference>
<dbReference type="AlphaFoldDB" id="A0A6V7PLG9"/>
<accession>A0A6V7PLG9</accession>
<dbReference type="Gene3D" id="2.30.29.30">
    <property type="entry name" value="Pleckstrin-homology domain (PH domain)/Phosphotyrosine-binding domain (PTB)"/>
    <property type="match status" value="1"/>
</dbReference>
<keyword evidence="3" id="KW-1133">Transmembrane helix</keyword>
<dbReference type="Pfam" id="PF02893">
    <property type="entry name" value="GRAM"/>
    <property type="match status" value="1"/>
</dbReference>
<evidence type="ECO:0008006" key="8">
    <source>
        <dbReference type="Google" id="ProtNLM"/>
    </source>
</evidence>
<dbReference type="InterPro" id="IPR011993">
    <property type="entry name" value="PH-like_dom_sf"/>
</dbReference>
<evidence type="ECO:0000259" key="5">
    <source>
        <dbReference type="PROSITE" id="PS50004"/>
    </source>
</evidence>
<dbReference type="PANTHER" id="PTHR46296">
    <property type="entry name" value="BNAA05G37250D PROTEIN"/>
    <property type="match status" value="1"/>
</dbReference>
<dbReference type="Gene3D" id="2.60.40.150">
    <property type="entry name" value="C2 domain"/>
    <property type="match status" value="2"/>
</dbReference>
<proteinExistence type="predicted"/>
<dbReference type="PANTHER" id="PTHR46296:SF4">
    <property type="entry name" value="OS02G0199800 PROTEIN"/>
    <property type="match status" value="1"/>
</dbReference>
<protein>
    <recommendedName>
        <fullName evidence="8">C2 and GRAM domain-containing protein</fullName>
    </recommendedName>
</protein>
<dbReference type="PRINTS" id="PR00360">
    <property type="entry name" value="C2DOMAIN"/>
</dbReference>
<dbReference type="InterPro" id="IPR044511">
    <property type="entry name" value="At1g03370/At5g50170-like"/>
</dbReference>
<name>A0A6V7PLG9_ANACO</name>
<evidence type="ECO:0000256" key="3">
    <source>
        <dbReference type="ARBA" id="ARBA00022989"/>
    </source>
</evidence>
<comment type="subcellular location">
    <subcellularLocation>
        <location evidence="1">Membrane</location>
        <topology evidence="1">Single-pass membrane protein</topology>
    </subcellularLocation>
</comment>
<evidence type="ECO:0000259" key="6">
    <source>
        <dbReference type="PROSITE" id="PS51778"/>
    </source>
</evidence>
<dbReference type="CDD" id="cd00030">
    <property type="entry name" value="C2"/>
    <property type="match status" value="2"/>
</dbReference>
<dbReference type="GO" id="GO:0016020">
    <property type="term" value="C:membrane"/>
    <property type="evidence" value="ECO:0007669"/>
    <property type="project" value="UniProtKB-SubCell"/>
</dbReference>
<evidence type="ECO:0000256" key="1">
    <source>
        <dbReference type="ARBA" id="ARBA00004167"/>
    </source>
</evidence>
<dbReference type="PROSITE" id="PS50004">
    <property type="entry name" value="C2"/>
    <property type="match status" value="2"/>
</dbReference>
<feature type="domain" description="VASt" evidence="6">
    <location>
        <begin position="265"/>
        <end position="436"/>
    </location>
</feature>
<dbReference type="Pfam" id="PF16016">
    <property type="entry name" value="VASt"/>
    <property type="match status" value="2"/>
</dbReference>
<feature type="domain" description="C2" evidence="5">
    <location>
        <begin position="1"/>
        <end position="102"/>
    </location>
</feature>
<keyword evidence="4" id="KW-0472">Membrane</keyword>
<feature type="domain" description="C2" evidence="5">
    <location>
        <begin position="532"/>
        <end position="650"/>
    </location>
</feature>
<sequence>MRLFIHVIEARNLPAIYLNGTSDPYVRLQLGKRRAKTTAVKKCLNPLWDEEFSFLVGDISEELIVSVLNEDKFFNNDFLGRVKVPLYTIMKSDNLSLETAWYQLQPKNKKSKNKKRGEIRLTIHLVQKNSSPEVFNCLQTYSEEVASNSDRLSEIARETPLSSNSSMESSVLVDFEEIDSAKEIKPNSSPFVDFLSLVFNRKRAEASPTSSPGDVNTVEQLQEAQVNMEACENQEVDLCSNEKFDEFLKIMASKDEGGEMPGNLSGGVLLDQCYVVAPNDLNSLLFSPTSNFWPSVAEVQGSTGLQIEPWILCNSECLKRTLTFTKAASKLVKSVKATEEQTYMKADGSAFAVLASVSIPDVPCGSYFRTEILYCIKPGPALPSEDQTSHLLISWRMNFIQSTMMKGMIESGARQGLIEGFAQFAEVLSQNVKTVEVGSINLNKEQILASIQTQQESILKLAFRFLGNFTFICSLFMGLFVLAHLQLAKPNVGDGLEFIGIDLPDSVGEFVVSAILVLQAQHFLNVMGRFLQAWKRRGSDHGVKAQGDGWLLTVALIEGTSIASVDSSGFSDPYVVFTCNGKTKTSSIKFHTAEPKWNEIFEFDAMDDPPSRMDVNIYDFEGPFDEAVSLGHAEVNFLKSNISDLADVWIPLQGKFAQACQSKLHLRIFLNNSKGSDVVTQYITKMEKEVGKKINLRSPQTNSAFQKLFNLPPEEFLINDFTCHLKRKMPLQGRLFLSPRIFGFYANIFGHKTKFFFLWEDIDDIHIIPPSLASVGSPSLMVILCEGRGLDARHAAKALDQYGRLKFHFQSFVSFQEANRTIMALWKARSLSPEQKVEMVEKQFEAKRLQTEESGSFLGIDEVKMSEVFSSVLSVDANSLMEMFAGGQLEHKVMLKVGCVDYSTTPWEPVNYNTYQRQISYKFDKSLSRYGGEATTTQQKSSIPDRSGWIIEEVMTLQGVLLGDNFSVRAPIFMLLAFIKLQLKYQACNIPDKTKACNVQASLGIAWLKSTKHQKRITQNIMSNSSIRLKEIFSEVEKELMNRKHG</sequence>
<organism evidence="7">
    <name type="scientific">Ananas comosus var. bracteatus</name>
    <name type="common">red pineapple</name>
    <dbReference type="NCBI Taxonomy" id="296719"/>
    <lineage>
        <taxon>Eukaryota</taxon>
        <taxon>Viridiplantae</taxon>
        <taxon>Streptophyta</taxon>
        <taxon>Embryophyta</taxon>
        <taxon>Tracheophyta</taxon>
        <taxon>Spermatophyta</taxon>
        <taxon>Magnoliopsida</taxon>
        <taxon>Liliopsida</taxon>
        <taxon>Poales</taxon>
        <taxon>Bromeliaceae</taxon>
        <taxon>Bromelioideae</taxon>
        <taxon>Ananas</taxon>
    </lineage>
</organism>
<keyword evidence="2" id="KW-0812">Transmembrane</keyword>
<gene>
    <name evidence="7" type="ORF">CB5_LOCUS14709</name>
</gene>
<dbReference type="EMBL" id="LR862149">
    <property type="protein sequence ID" value="CAD1831498.1"/>
    <property type="molecule type" value="Genomic_DNA"/>
</dbReference>
<dbReference type="SUPFAM" id="SSF49562">
    <property type="entry name" value="C2 domain (Calcium/lipid-binding domain, CaLB)"/>
    <property type="match status" value="2"/>
</dbReference>
<dbReference type="SMART" id="SM00239">
    <property type="entry name" value="C2"/>
    <property type="match status" value="2"/>
</dbReference>
<dbReference type="InterPro" id="IPR035892">
    <property type="entry name" value="C2_domain_sf"/>
</dbReference>